<name>A0A7W6RFI1_9PROT</name>
<keyword evidence="3" id="KW-1185">Reference proteome</keyword>
<comment type="caution">
    <text evidence="2">The sequence shown here is derived from an EMBL/GenBank/DDBJ whole genome shotgun (WGS) entry which is preliminary data.</text>
</comment>
<feature type="compositionally biased region" description="Basic and acidic residues" evidence="1">
    <location>
        <begin position="273"/>
        <end position="287"/>
    </location>
</feature>
<proteinExistence type="predicted"/>
<dbReference type="Proteomes" id="UP000554286">
    <property type="component" value="Unassembled WGS sequence"/>
</dbReference>
<evidence type="ECO:0000256" key="1">
    <source>
        <dbReference type="SAM" id="MobiDB-lite"/>
    </source>
</evidence>
<dbReference type="EMBL" id="JACIGK010000025">
    <property type="protein sequence ID" value="MBB4267342.1"/>
    <property type="molecule type" value="Genomic_DNA"/>
</dbReference>
<accession>A0A7W6RFI1</accession>
<gene>
    <name evidence="2" type="ORF">GGD89_002983</name>
</gene>
<reference evidence="2 3" key="1">
    <citation type="submission" date="2020-08" db="EMBL/GenBank/DDBJ databases">
        <title>Genome sequencing of Purple Non-Sulfur Bacteria from various extreme environments.</title>
        <authorList>
            <person name="Mayer M."/>
        </authorList>
    </citation>
    <scope>NUCLEOTIDE SEQUENCE [LARGE SCALE GENOMIC DNA]</scope>
    <source>
        <strain evidence="2 3">JA131</strain>
    </source>
</reference>
<dbReference type="RefSeq" id="WP_184046647.1">
    <property type="nucleotide sequence ID" value="NZ_JACIGK010000025.1"/>
</dbReference>
<evidence type="ECO:0000313" key="2">
    <source>
        <dbReference type="EMBL" id="MBB4267342.1"/>
    </source>
</evidence>
<organism evidence="2 3">
    <name type="scientific">Roseospira visakhapatnamensis</name>
    <dbReference type="NCBI Taxonomy" id="390880"/>
    <lineage>
        <taxon>Bacteria</taxon>
        <taxon>Pseudomonadati</taxon>
        <taxon>Pseudomonadota</taxon>
        <taxon>Alphaproteobacteria</taxon>
        <taxon>Rhodospirillales</taxon>
        <taxon>Rhodospirillaceae</taxon>
        <taxon>Roseospira</taxon>
    </lineage>
</organism>
<evidence type="ECO:0000313" key="3">
    <source>
        <dbReference type="Proteomes" id="UP000554286"/>
    </source>
</evidence>
<protein>
    <submittedName>
        <fullName evidence="2">Uncharacterized protein</fullName>
    </submittedName>
</protein>
<dbReference type="AlphaFoldDB" id="A0A7W6RFI1"/>
<sequence>MIVEWIRHRLTPAPRALRDMGYLRELIAIDARRRRHRRAWAPHLRAAQSMILDCAAHLDRWDQVVVVGAAQTADVPLDLLALLFRRVVLVDLMFLPAVRIAAMRMAPVALEPCDVTGVVEAVRTLPRGAPLPAPRPAIPDMAHADLVISCNVLSQLPLLPCRWLERRHGLDPVALEPFRRRLIADHLRVLSAAPCPVCLITDTERQVVVAGQPVEAVDLLHGIDPDVEGDAWWWAIAPRPEEAWTHDVRHRVIAGWLRGFSTPDDDASVADLGPERRPVDGRSHGGG</sequence>
<feature type="region of interest" description="Disordered" evidence="1">
    <location>
        <begin position="267"/>
        <end position="287"/>
    </location>
</feature>